<dbReference type="InterPro" id="IPR001005">
    <property type="entry name" value="SANT/Myb"/>
</dbReference>
<gene>
    <name evidence="2" type="ORF">I7I52_07940</name>
</gene>
<dbReference type="GO" id="GO:0042393">
    <property type="term" value="F:histone binding"/>
    <property type="evidence" value="ECO:0007669"/>
    <property type="project" value="InterPro"/>
</dbReference>
<sequence>MLNAERPRKRARILGLWDSDVGDVASEIDVSAARQANDLRLKSRFEDIFEKYGKDFSSVGDEIDLATGNIVIDNGHIERMKNEQDLGSQPWKYDSDPLGEPEFITENVTEAQNASNLKCMNQNEKFASAEERSLRNNMNLEFPSGSYSDNTEPHNGNHTPAEKSLPLNNISLLRNPADFDQRRPRASSHSVAALWQTPEIDERLFKSSPLHTPLPIFRRNRTASPPNSGSLWAVPQSRRKKAPRTSCGRSSGMQKLQSIPKPRSSGPISDSDSDDPLHGSLPPLQTPSKINIPARIKNAIDDPASTTEKPGGVLGTSSPLPDHGISTEEENNPRRPENGIMETSPWSSAKRNKERYVESPLLRANGTIENEVTTISEAGRPLADPKSITHIPTAPQPAKQSTAINPFTPNEIKIILTKRAVQKLPWKEVSRSVPNRTSGQLRYWYYVRSADIKNGPPTRTPLTAKEKNILETFKSKPDVSWEDLEVAFENQTRNELQCKWAEICLGKMWEAWRSTRCLPPQSQDGDFKAPPKLPKRLLAPKSPSPTKRSKTVHTASPSPMSRSPSSVRSALLRPADESSESDDPLSEAFGSAWSGSGLSTFQIDTPPKLRNPQRNRSLLKVKASPRANRSGSI</sequence>
<name>A0A8H8CVZ8_AJECA</name>
<organism evidence="2 3">
    <name type="scientific">Ajellomyces capsulatus</name>
    <name type="common">Darling's disease fungus</name>
    <name type="synonym">Histoplasma capsulatum</name>
    <dbReference type="NCBI Taxonomy" id="5037"/>
    <lineage>
        <taxon>Eukaryota</taxon>
        <taxon>Fungi</taxon>
        <taxon>Dikarya</taxon>
        <taxon>Ascomycota</taxon>
        <taxon>Pezizomycotina</taxon>
        <taxon>Eurotiomycetes</taxon>
        <taxon>Eurotiomycetidae</taxon>
        <taxon>Onygenales</taxon>
        <taxon>Ajellomycetaceae</taxon>
        <taxon>Histoplasma</taxon>
    </lineage>
</organism>
<dbReference type="CDD" id="cd00167">
    <property type="entry name" value="SANT"/>
    <property type="match status" value="1"/>
</dbReference>
<comment type="caution">
    <text evidence="2">The sequence shown here is derived from an EMBL/GenBank/DDBJ whole genome shotgun (WGS) entry which is preliminary data.</text>
</comment>
<feature type="compositionally biased region" description="Polar residues" evidence="1">
    <location>
        <begin position="593"/>
        <end position="603"/>
    </location>
</feature>
<evidence type="ECO:0000313" key="3">
    <source>
        <dbReference type="Proteomes" id="UP000670092"/>
    </source>
</evidence>
<dbReference type="Gene3D" id="1.10.20.10">
    <property type="entry name" value="Histone, subunit A"/>
    <property type="match status" value="1"/>
</dbReference>
<accession>A0A8H8CVZ8</accession>
<dbReference type="PANTHER" id="PTHR15992">
    <property type="entry name" value="HOLLIDAY JUNCTION RECOGNITION PROTEIN"/>
    <property type="match status" value="1"/>
</dbReference>
<dbReference type="EMBL" id="JAEVHI010000005">
    <property type="protein sequence ID" value="KAG5290808.1"/>
    <property type="molecule type" value="Genomic_DNA"/>
</dbReference>
<feature type="region of interest" description="Disordered" evidence="1">
    <location>
        <begin position="139"/>
        <end position="168"/>
    </location>
</feature>
<protein>
    <submittedName>
        <fullName evidence="2">Centromere protein Scm3 domain-containing protein</fullName>
    </submittedName>
</protein>
<dbReference type="GO" id="GO:0005634">
    <property type="term" value="C:nucleus"/>
    <property type="evidence" value="ECO:0007669"/>
    <property type="project" value="InterPro"/>
</dbReference>
<feature type="compositionally biased region" description="Low complexity" evidence="1">
    <location>
        <begin position="555"/>
        <end position="573"/>
    </location>
</feature>
<feature type="compositionally biased region" description="Low complexity" evidence="1">
    <location>
        <begin position="536"/>
        <end position="545"/>
    </location>
</feature>
<evidence type="ECO:0000313" key="2">
    <source>
        <dbReference type="EMBL" id="KAG5290808.1"/>
    </source>
</evidence>
<dbReference type="AlphaFoldDB" id="A0A8H8CVZ8"/>
<reference evidence="2 3" key="1">
    <citation type="submission" date="2021-01" db="EMBL/GenBank/DDBJ databases">
        <title>Chromosome-level genome assembly of a human fungal pathogen reveals clustering of transcriptionally co-regulated genes.</title>
        <authorList>
            <person name="Voorhies M."/>
            <person name="Cohen S."/>
            <person name="Shea T.P."/>
            <person name="Petrus S."/>
            <person name="Munoz J.F."/>
            <person name="Poplawski S."/>
            <person name="Goldman W.E."/>
            <person name="Michael T."/>
            <person name="Cuomo C.A."/>
            <person name="Sil A."/>
            <person name="Beyhan S."/>
        </authorList>
    </citation>
    <scope>NUCLEOTIDE SEQUENCE [LARGE SCALE GENOMIC DNA]</scope>
    <source>
        <strain evidence="2 3">G184AR</strain>
    </source>
</reference>
<dbReference type="Proteomes" id="UP000670092">
    <property type="component" value="Unassembled WGS sequence"/>
</dbReference>
<feature type="compositionally biased region" description="Polar residues" evidence="1">
    <location>
        <begin position="139"/>
        <end position="158"/>
    </location>
</feature>
<dbReference type="PANTHER" id="PTHR15992:SF5">
    <property type="entry name" value="HOLLIDAY JUNCTION RECOGNITION PROTEIN"/>
    <property type="match status" value="1"/>
</dbReference>
<dbReference type="InterPro" id="IPR018465">
    <property type="entry name" value="Scm3/HJURP"/>
</dbReference>
<dbReference type="VEuPathDB" id="FungiDB:I7I52_07940"/>
<feature type="compositionally biased region" description="Polar residues" evidence="1">
    <location>
        <begin position="247"/>
        <end position="257"/>
    </location>
</feature>
<feature type="region of interest" description="Disordered" evidence="1">
    <location>
        <begin position="216"/>
        <end position="353"/>
    </location>
</feature>
<proteinExistence type="predicted"/>
<feature type="region of interest" description="Disordered" evidence="1">
    <location>
        <begin position="520"/>
        <end position="633"/>
    </location>
</feature>
<evidence type="ECO:0000256" key="1">
    <source>
        <dbReference type="SAM" id="MobiDB-lite"/>
    </source>
</evidence>
<dbReference type="GO" id="GO:0046982">
    <property type="term" value="F:protein heterodimerization activity"/>
    <property type="evidence" value="ECO:0007669"/>
    <property type="project" value="InterPro"/>
</dbReference>
<dbReference type="Pfam" id="PF10384">
    <property type="entry name" value="Scm3"/>
    <property type="match status" value="1"/>
</dbReference>
<dbReference type="OrthoDB" id="2420608at2759"/>
<dbReference type="InterPro" id="IPR009072">
    <property type="entry name" value="Histone-fold"/>
</dbReference>